<protein>
    <submittedName>
        <fullName evidence="5">ATP-binding cassette domain-containing protein</fullName>
    </submittedName>
</protein>
<name>A0A9D8KX12_9GAMM</name>
<dbReference type="PANTHER" id="PTHR42781">
    <property type="entry name" value="SPERMIDINE/PUTRESCINE IMPORT ATP-BINDING PROTEIN POTA"/>
    <property type="match status" value="1"/>
</dbReference>
<reference evidence="5" key="1">
    <citation type="submission" date="2021-02" db="EMBL/GenBank/DDBJ databases">
        <title>Thiocyanate and organic carbon inputs drive convergent selection for specific autotrophic Afipia and Thiobacillus strains within complex microbiomes.</title>
        <authorList>
            <person name="Huddy R.J."/>
            <person name="Sachdeva R."/>
            <person name="Kadzinga F."/>
            <person name="Kantor R.S."/>
            <person name="Harrison S.T.L."/>
            <person name="Banfield J.F."/>
        </authorList>
    </citation>
    <scope>NUCLEOTIDE SEQUENCE</scope>
    <source>
        <strain evidence="5">SCN18_10_11_15_R1_P_69_7</strain>
    </source>
</reference>
<evidence type="ECO:0000256" key="2">
    <source>
        <dbReference type="ARBA" id="ARBA00022741"/>
    </source>
</evidence>
<keyword evidence="1" id="KW-0813">Transport</keyword>
<dbReference type="SUPFAM" id="SSF52540">
    <property type="entry name" value="P-loop containing nucleoside triphosphate hydrolases"/>
    <property type="match status" value="1"/>
</dbReference>
<accession>A0A9D8KX12</accession>
<dbReference type="SMART" id="SM00382">
    <property type="entry name" value="AAA"/>
    <property type="match status" value="1"/>
</dbReference>
<dbReference type="InterPro" id="IPR003593">
    <property type="entry name" value="AAA+_ATPase"/>
</dbReference>
<feature type="domain" description="ABC transporter" evidence="4">
    <location>
        <begin position="3"/>
        <end position="212"/>
    </location>
</feature>
<dbReference type="PANTHER" id="PTHR42781:SF4">
    <property type="entry name" value="SPERMIDINE_PUTRESCINE IMPORT ATP-BINDING PROTEIN POTA"/>
    <property type="match status" value="1"/>
</dbReference>
<dbReference type="InterPro" id="IPR003439">
    <property type="entry name" value="ABC_transporter-like_ATP-bd"/>
</dbReference>
<dbReference type="Pfam" id="PF00005">
    <property type="entry name" value="ABC_tran"/>
    <property type="match status" value="1"/>
</dbReference>
<comment type="caution">
    <text evidence="5">The sequence shown here is derived from an EMBL/GenBank/DDBJ whole genome shotgun (WGS) entry which is preliminary data.</text>
</comment>
<keyword evidence="3 5" id="KW-0067">ATP-binding</keyword>
<organism evidence="5 6">
    <name type="scientific">Stenotrophomonas nitritireducens</name>
    <dbReference type="NCBI Taxonomy" id="83617"/>
    <lineage>
        <taxon>Bacteria</taxon>
        <taxon>Pseudomonadati</taxon>
        <taxon>Pseudomonadota</taxon>
        <taxon>Gammaproteobacteria</taxon>
        <taxon>Lysobacterales</taxon>
        <taxon>Lysobacteraceae</taxon>
        <taxon>Stenotrophomonas</taxon>
    </lineage>
</organism>
<evidence type="ECO:0000313" key="6">
    <source>
        <dbReference type="Proteomes" id="UP000664815"/>
    </source>
</evidence>
<dbReference type="InterPro" id="IPR027417">
    <property type="entry name" value="P-loop_NTPase"/>
</dbReference>
<dbReference type="GO" id="GO:0016887">
    <property type="term" value="F:ATP hydrolysis activity"/>
    <property type="evidence" value="ECO:0007669"/>
    <property type="project" value="InterPro"/>
</dbReference>
<proteinExistence type="predicted"/>
<dbReference type="InterPro" id="IPR050093">
    <property type="entry name" value="ABC_SmlMolc_Importer"/>
</dbReference>
<evidence type="ECO:0000313" key="5">
    <source>
        <dbReference type="EMBL" id="MBN8798368.1"/>
    </source>
</evidence>
<dbReference type="Gene3D" id="3.40.50.300">
    <property type="entry name" value="P-loop containing nucleotide triphosphate hydrolases"/>
    <property type="match status" value="1"/>
</dbReference>
<dbReference type="Proteomes" id="UP000664815">
    <property type="component" value="Unassembled WGS sequence"/>
</dbReference>
<dbReference type="EMBL" id="JAFKMG010000326">
    <property type="protein sequence ID" value="MBN8798368.1"/>
    <property type="molecule type" value="Genomic_DNA"/>
</dbReference>
<gene>
    <name evidence="5" type="ORF">J0H45_03265</name>
</gene>
<dbReference type="PROSITE" id="PS50893">
    <property type="entry name" value="ABC_TRANSPORTER_2"/>
    <property type="match status" value="1"/>
</dbReference>
<dbReference type="GO" id="GO:0005524">
    <property type="term" value="F:ATP binding"/>
    <property type="evidence" value="ECO:0007669"/>
    <property type="project" value="UniProtKB-KW"/>
</dbReference>
<evidence type="ECO:0000256" key="1">
    <source>
        <dbReference type="ARBA" id="ARBA00022448"/>
    </source>
</evidence>
<evidence type="ECO:0000256" key="3">
    <source>
        <dbReference type="ARBA" id="ARBA00022840"/>
    </source>
</evidence>
<sequence length="223" mass="25122">MNIRIQQLGKRFGAFPALDGVSLDIRSGELLALLGPSGSGKTTLLRALAGLEQPEQGRILFDGEDATALSVQARRAGFVFQHYALFRHMDVRANIAFGLEVRRGAGRWPKARIDARVEELLALEPMLTDSLLQELLCQMEAINLLRRDERGQWLLARDLDSITLRELYESSQLRIPIAEEYLPFREDALGQAACRALDELRVPLRELLKRRVDDIYAITGDEP</sequence>
<keyword evidence="2" id="KW-0547">Nucleotide-binding</keyword>
<dbReference type="AlphaFoldDB" id="A0A9D8KX12"/>
<evidence type="ECO:0000259" key="4">
    <source>
        <dbReference type="PROSITE" id="PS50893"/>
    </source>
</evidence>